<dbReference type="PRINTS" id="PR01543">
    <property type="entry name" value="ANATRNSFRASE"/>
</dbReference>
<dbReference type="VEuPathDB" id="FungiDB:ASPNIDRAFT2_1173619"/>
<evidence type="ECO:0000313" key="3">
    <source>
        <dbReference type="EMBL" id="GAQ40159.1"/>
    </source>
</evidence>
<evidence type="ECO:0000313" key="4">
    <source>
        <dbReference type="Proteomes" id="UP000068243"/>
    </source>
</evidence>
<name>A0A100IFB1_ASPNG</name>
<accession>A0A100IFB1</accession>
<organism evidence="3 4">
    <name type="scientific">Aspergillus niger</name>
    <dbReference type="NCBI Taxonomy" id="5061"/>
    <lineage>
        <taxon>Eukaryota</taxon>
        <taxon>Fungi</taxon>
        <taxon>Dikarya</taxon>
        <taxon>Ascomycota</taxon>
        <taxon>Pezizomycotina</taxon>
        <taxon>Eurotiomycetes</taxon>
        <taxon>Eurotiomycetidae</taxon>
        <taxon>Eurotiales</taxon>
        <taxon>Aspergillaceae</taxon>
        <taxon>Aspergillus</taxon>
        <taxon>Aspergillus subgen. Circumdati</taxon>
    </lineage>
</organism>
<keyword evidence="2 3" id="KW-0808">Transferase</keyword>
<proteinExistence type="inferred from homology"/>
<dbReference type="PANTHER" id="PTHR11786">
    <property type="entry name" value="N-HYDROXYARYLAMINE O-ACETYLTRANSFERASE"/>
    <property type="match status" value="1"/>
</dbReference>
<dbReference type="Pfam" id="PF00797">
    <property type="entry name" value="Acetyltransf_2"/>
    <property type="match status" value="1"/>
</dbReference>
<dbReference type="SUPFAM" id="SSF54001">
    <property type="entry name" value="Cysteine proteinases"/>
    <property type="match status" value="1"/>
</dbReference>
<sequence length="324" mass="36977">MSYTPAQLEQYFERIKLPHDTRARLSAGNKDLEVLTSLVRHHVAGVPFENTVLHYTPQQYFELKPQGLYEKIVLRRQGGTCFQVVRILSEVLLSIGYTLYNSAARLNAAASISLATNGDPNRPVGAQFGDWQHMVLIVCVDGQEYLVDGGFGPNCPVQPIALRDGHEFVDGRLGRRGRLIYDNINKGRAHHLKYWRLQFQSMKSTAAPWMDVYAFKECEWLDTDYEAGARAVGTNKRVWFRFRVTAFQYVLEEGVPAGWVMLWHNTLIRFHTGKVLEKSFLESEEERIEVLADVFGIMLTEDHKKEIAGMFSALPPKKARPSKM</sequence>
<dbReference type="GO" id="GO:0016407">
    <property type="term" value="F:acetyltransferase activity"/>
    <property type="evidence" value="ECO:0007669"/>
    <property type="project" value="InterPro"/>
</dbReference>
<dbReference type="VEuPathDB" id="FungiDB:M747DRAFT_303747"/>
<dbReference type="PANTHER" id="PTHR11786:SF0">
    <property type="entry name" value="ARYLAMINE N-ACETYLTRANSFERASE 4-RELATED"/>
    <property type="match status" value="1"/>
</dbReference>
<gene>
    <name evidence="3" type="ORF">ABL_03464</name>
</gene>
<protein>
    <submittedName>
        <fullName evidence="3">Arylamine N-acetyltransferase 5</fullName>
    </submittedName>
</protein>
<dbReference type="EMBL" id="BCMY01000005">
    <property type="protein sequence ID" value="GAQ40159.1"/>
    <property type="molecule type" value="Genomic_DNA"/>
</dbReference>
<evidence type="ECO:0000256" key="2">
    <source>
        <dbReference type="RuleBase" id="RU003452"/>
    </source>
</evidence>
<dbReference type="InterPro" id="IPR038765">
    <property type="entry name" value="Papain-like_cys_pep_sf"/>
</dbReference>
<dbReference type="AlphaFoldDB" id="A0A100IFB1"/>
<keyword evidence="2" id="KW-0012">Acyltransferase</keyword>
<evidence type="ECO:0000256" key="1">
    <source>
        <dbReference type="ARBA" id="ARBA00006547"/>
    </source>
</evidence>
<dbReference type="InterPro" id="IPR053710">
    <property type="entry name" value="Arylamine_NAT_domain_sf"/>
</dbReference>
<comment type="similarity">
    <text evidence="1 2">Belongs to the arylamine N-acetyltransferase family.</text>
</comment>
<reference evidence="4" key="1">
    <citation type="journal article" date="2016" name="Genome Announc.">
        <title>Draft genome sequence of Aspergillus niger strain An76.</title>
        <authorList>
            <person name="Gong W."/>
            <person name="Cheng Z."/>
            <person name="Zhang H."/>
            <person name="Liu L."/>
            <person name="Gao P."/>
            <person name="Wang L."/>
        </authorList>
    </citation>
    <scope>NUCLEOTIDE SEQUENCE [LARGE SCALE GENOMIC DNA]</scope>
    <source>
        <strain evidence="4">An76</strain>
    </source>
</reference>
<dbReference type="Gene3D" id="3.30.2140.20">
    <property type="match status" value="1"/>
</dbReference>
<dbReference type="InterPro" id="IPR001447">
    <property type="entry name" value="Arylamine_N-AcTrfase"/>
</dbReference>
<dbReference type="VEuPathDB" id="FungiDB:ATCC64974_26660"/>
<dbReference type="OrthoDB" id="10260017at2759"/>
<dbReference type="OMA" id="HLKYWRL"/>
<comment type="caution">
    <text evidence="3">The sequence shown here is derived from an EMBL/GenBank/DDBJ whole genome shotgun (WGS) entry which is preliminary data.</text>
</comment>
<dbReference type="Proteomes" id="UP000068243">
    <property type="component" value="Unassembled WGS sequence"/>
</dbReference>
<dbReference type="VEuPathDB" id="FungiDB:An16g01190"/>